<proteinExistence type="predicted"/>
<gene>
    <name evidence="1" type="ORF">SDC9_158313</name>
</gene>
<reference evidence="1" key="1">
    <citation type="submission" date="2019-08" db="EMBL/GenBank/DDBJ databases">
        <authorList>
            <person name="Kucharzyk K."/>
            <person name="Murdoch R.W."/>
            <person name="Higgins S."/>
            <person name="Loffler F."/>
        </authorList>
    </citation>
    <scope>NUCLEOTIDE SEQUENCE</scope>
</reference>
<name>A0A645F9F5_9ZZZZ</name>
<dbReference type="AlphaFoldDB" id="A0A645F9F5"/>
<accession>A0A645F9F5</accession>
<protein>
    <submittedName>
        <fullName evidence="1">Uncharacterized protein</fullName>
    </submittedName>
</protein>
<organism evidence="1">
    <name type="scientific">bioreactor metagenome</name>
    <dbReference type="NCBI Taxonomy" id="1076179"/>
    <lineage>
        <taxon>unclassified sequences</taxon>
        <taxon>metagenomes</taxon>
        <taxon>ecological metagenomes</taxon>
    </lineage>
</organism>
<sequence>MAIAGHHAAVRIQTGVATFCVIGAEGRSRSHVRVVAQVLGRIAPVLFKIGGLIAHAGLHVPCGSLDRVLHLAQLIELHGAVDLGLDVGHIALCPAKQGAHHAGHARQLLGTDDHQGHGTDQRHFGQANIKHLNVSPAAISSFAWLPRRWWPFRRPAGWPLGRS</sequence>
<evidence type="ECO:0000313" key="1">
    <source>
        <dbReference type="EMBL" id="MPN11015.1"/>
    </source>
</evidence>
<dbReference type="EMBL" id="VSSQ01057208">
    <property type="protein sequence ID" value="MPN11015.1"/>
    <property type="molecule type" value="Genomic_DNA"/>
</dbReference>
<comment type="caution">
    <text evidence="1">The sequence shown here is derived from an EMBL/GenBank/DDBJ whole genome shotgun (WGS) entry which is preliminary data.</text>
</comment>